<feature type="coiled-coil region" evidence="2">
    <location>
        <begin position="372"/>
        <end position="490"/>
    </location>
</feature>
<dbReference type="InterPro" id="IPR013083">
    <property type="entry name" value="Znf_RING/FYVE/PHD"/>
</dbReference>
<dbReference type="InterPro" id="IPR001841">
    <property type="entry name" value="Znf_RING"/>
</dbReference>
<evidence type="ECO:0000259" key="4">
    <source>
        <dbReference type="PROSITE" id="PS50089"/>
    </source>
</evidence>
<evidence type="ECO:0000256" key="2">
    <source>
        <dbReference type="SAM" id="Coils"/>
    </source>
</evidence>
<protein>
    <submittedName>
        <fullName evidence="5">MND1-interacting protein 1-like</fullName>
    </submittedName>
</protein>
<dbReference type="InterPro" id="IPR046527">
    <property type="entry name" value="PIR2-like_helical"/>
</dbReference>
<evidence type="ECO:0000256" key="1">
    <source>
        <dbReference type="PROSITE-ProRule" id="PRU00175"/>
    </source>
</evidence>
<name>A0AAD8M1W4_9APIA</name>
<dbReference type="AlphaFoldDB" id="A0AAD8M1W4"/>
<evidence type="ECO:0000313" key="6">
    <source>
        <dbReference type="Proteomes" id="UP001237642"/>
    </source>
</evidence>
<dbReference type="EMBL" id="JAUIZM010000011">
    <property type="protein sequence ID" value="KAK1356537.1"/>
    <property type="molecule type" value="Genomic_DNA"/>
</dbReference>
<comment type="caution">
    <text evidence="5">The sequence shown here is derived from an EMBL/GenBank/DDBJ whole genome shotgun (WGS) entry which is preliminary data.</text>
</comment>
<dbReference type="Pfam" id="PF13920">
    <property type="entry name" value="zf-C3HC4_3"/>
    <property type="match status" value="1"/>
</dbReference>
<dbReference type="PROSITE" id="PS50089">
    <property type="entry name" value="ZF_RING_2"/>
    <property type="match status" value="1"/>
</dbReference>
<organism evidence="5 6">
    <name type="scientific">Heracleum sosnowskyi</name>
    <dbReference type="NCBI Taxonomy" id="360622"/>
    <lineage>
        <taxon>Eukaryota</taxon>
        <taxon>Viridiplantae</taxon>
        <taxon>Streptophyta</taxon>
        <taxon>Embryophyta</taxon>
        <taxon>Tracheophyta</taxon>
        <taxon>Spermatophyta</taxon>
        <taxon>Magnoliopsida</taxon>
        <taxon>eudicotyledons</taxon>
        <taxon>Gunneridae</taxon>
        <taxon>Pentapetalae</taxon>
        <taxon>asterids</taxon>
        <taxon>campanulids</taxon>
        <taxon>Apiales</taxon>
        <taxon>Apiaceae</taxon>
        <taxon>Apioideae</taxon>
        <taxon>apioid superclade</taxon>
        <taxon>Tordylieae</taxon>
        <taxon>Tordyliinae</taxon>
        <taxon>Heracleum</taxon>
    </lineage>
</organism>
<dbReference type="GO" id="GO:0008270">
    <property type="term" value="F:zinc ion binding"/>
    <property type="evidence" value="ECO:0007669"/>
    <property type="project" value="UniProtKB-KW"/>
</dbReference>
<dbReference type="InterPro" id="IPR046934">
    <property type="entry name" value="PIR2-like"/>
</dbReference>
<keyword evidence="1" id="KW-0863">Zinc-finger</keyword>
<feature type="domain" description="RING-type" evidence="4">
    <location>
        <begin position="527"/>
        <end position="562"/>
    </location>
</feature>
<dbReference type="Pfam" id="PF20235">
    <property type="entry name" value="PIR2-like_helical"/>
    <property type="match status" value="1"/>
</dbReference>
<dbReference type="CDD" id="cd23128">
    <property type="entry name" value="RING-HC_MIP1-like"/>
    <property type="match status" value="1"/>
</dbReference>
<evidence type="ECO:0000256" key="3">
    <source>
        <dbReference type="SAM" id="MobiDB-lite"/>
    </source>
</evidence>
<evidence type="ECO:0000313" key="5">
    <source>
        <dbReference type="EMBL" id="KAK1356537.1"/>
    </source>
</evidence>
<reference evidence="5" key="2">
    <citation type="submission" date="2023-05" db="EMBL/GenBank/DDBJ databases">
        <authorList>
            <person name="Schelkunov M.I."/>
        </authorList>
    </citation>
    <scope>NUCLEOTIDE SEQUENCE</scope>
    <source>
        <strain evidence="5">Hsosn_3</strain>
        <tissue evidence="5">Leaf</tissue>
    </source>
</reference>
<keyword evidence="2" id="KW-0175">Coiled coil</keyword>
<keyword evidence="1" id="KW-0862">Zinc</keyword>
<feature type="region of interest" description="Disordered" evidence="3">
    <location>
        <begin position="1"/>
        <end position="28"/>
    </location>
</feature>
<dbReference type="Proteomes" id="UP001237642">
    <property type="component" value="Unassembled WGS sequence"/>
</dbReference>
<sequence>MGYNGRGKYRRPTRRPQSSGASHELQVGSQEVACHPGGATNNWRRNWSEEQVENYLMMNLENVYNQAAFRLEDLGYEKNDVKEALLRNGYCYGQKEVLSNVLDNTLRYLLTGEVDDERPPFESLQQLMEISLACMVFGVQKTNPHLSKRDAMLFLCRYDNLPEQCPERFNSVKDLVKRNVSESTEACRSNSQDSQNQENGCSNASLLNGDSSAEFISETEAVVEQNEALQDAKSQDEGRSLLDLYRGFNLNESLEYEKDETVLGLLQQVEDLERQVEERKEWAQQRVDQAANKVGIEVVEFNKLRWEREQRLKKGKQMQYSLAEMEYHRRMAVDQLGRINALRSQLIFEYEDMSADLEASKLDASDSVRNCAEALKREKKSMKRLLAWEKQKTQLQNETAAMEQQILQLETQLVQVEAAQKEAQAKHKEAQKAKESALAQLEEERCLLKATERANERKQVTLHLKIETDVQRDKDELRRLELELSRLKVSSQASQLSPEEIAIHGGSTERMFRELFNQEDNSSDRNCFICVTEELSVVFLPCAHQVLCSSCSEGRDVCPCCRVPIQDRIKVSGA</sequence>
<keyword evidence="6" id="KW-1185">Reference proteome</keyword>
<feature type="coiled-coil region" evidence="2">
    <location>
        <begin position="266"/>
        <end position="293"/>
    </location>
</feature>
<gene>
    <name evidence="5" type="ORF">POM88_049793</name>
</gene>
<dbReference type="SUPFAM" id="SSF57850">
    <property type="entry name" value="RING/U-box"/>
    <property type="match status" value="1"/>
</dbReference>
<proteinExistence type="predicted"/>
<dbReference type="Gene3D" id="3.30.40.10">
    <property type="entry name" value="Zinc/RING finger domain, C3HC4 (zinc finger)"/>
    <property type="match status" value="1"/>
</dbReference>
<accession>A0AAD8M1W4</accession>
<dbReference type="PANTHER" id="PTHR46405:SF3">
    <property type="entry name" value="RING_U-BOX SUPERFAMILY PROTEIN"/>
    <property type="match status" value="1"/>
</dbReference>
<reference evidence="5" key="1">
    <citation type="submission" date="2023-02" db="EMBL/GenBank/DDBJ databases">
        <title>Genome of toxic invasive species Heracleum sosnowskyi carries increased number of genes despite the absence of recent whole-genome duplications.</title>
        <authorList>
            <person name="Schelkunov M."/>
            <person name="Shtratnikova V."/>
            <person name="Makarenko M."/>
            <person name="Klepikova A."/>
            <person name="Omelchenko D."/>
            <person name="Novikova G."/>
            <person name="Obukhova E."/>
            <person name="Bogdanov V."/>
            <person name="Penin A."/>
            <person name="Logacheva M."/>
        </authorList>
    </citation>
    <scope>NUCLEOTIDE SEQUENCE</scope>
    <source>
        <strain evidence="5">Hsosn_3</strain>
        <tissue evidence="5">Leaf</tissue>
    </source>
</reference>
<dbReference type="PANTHER" id="PTHR46405">
    <property type="entry name" value="OS05G0141500 PROTEIN"/>
    <property type="match status" value="1"/>
</dbReference>
<keyword evidence="1" id="KW-0479">Metal-binding</keyword>